<dbReference type="Pfam" id="PF01386">
    <property type="entry name" value="Ribosomal_L25p"/>
    <property type="match status" value="1"/>
</dbReference>
<sequence>MITINAEVRNDQGKGASRRLRAANKFPAIVYGGEEAAVSIALDHDTTKNMEAKPGFYNEPISLVIDGKEVKVQVQAVQRHAFKPKLTHIDFVRV</sequence>
<comment type="caution">
    <text evidence="8">The sequence shown here is derived from an EMBL/GenBank/DDBJ whole genome shotgun (WGS) entry which is preliminary data.</text>
</comment>
<evidence type="ECO:0000256" key="3">
    <source>
        <dbReference type="ARBA" id="ARBA00022980"/>
    </source>
</evidence>
<evidence type="ECO:0000259" key="6">
    <source>
        <dbReference type="Pfam" id="PF01386"/>
    </source>
</evidence>
<dbReference type="CDD" id="cd00495">
    <property type="entry name" value="Ribosomal_L25_TL5_CTC"/>
    <property type="match status" value="1"/>
</dbReference>
<dbReference type="EMBL" id="CPYD01000002">
    <property type="protein sequence ID" value="CNE15274.1"/>
    <property type="molecule type" value="Genomic_DNA"/>
</dbReference>
<dbReference type="GO" id="GO:0008097">
    <property type="term" value="F:5S rRNA binding"/>
    <property type="evidence" value="ECO:0007669"/>
    <property type="project" value="InterPro"/>
</dbReference>
<comment type="function">
    <text evidence="5">This is one of the proteins that binds to the 5S RNA in the ribosome where it forms part of the central protuberance.</text>
</comment>
<organism evidence="8 10">
    <name type="scientific">Yersinia nurmii</name>
    <dbReference type="NCBI Taxonomy" id="685706"/>
    <lineage>
        <taxon>Bacteria</taxon>
        <taxon>Pseudomonadati</taxon>
        <taxon>Pseudomonadota</taxon>
        <taxon>Gammaproteobacteria</taxon>
        <taxon>Enterobacterales</taxon>
        <taxon>Yersiniaceae</taxon>
        <taxon>Yersinia</taxon>
    </lineage>
</organism>
<keyword evidence="2 5" id="KW-0694">RNA-binding</keyword>
<evidence type="ECO:0000313" key="9">
    <source>
        <dbReference type="Proteomes" id="UP000040578"/>
    </source>
</evidence>
<accession>A0AAW7JX54</accession>
<comment type="similarity">
    <text evidence="5">Belongs to the bacterial ribosomal protein bL25 family.</text>
</comment>
<dbReference type="InterPro" id="IPR020930">
    <property type="entry name" value="Ribosomal_uL5_bac-type"/>
</dbReference>
<feature type="domain" description="Large ribosomal subunit protein bL25 L25" evidence="6">
    <location>
        <begin position="4"/>
        <end position="91"/>
    </location>
</feature>
<protein>
    <recommendedName>
        <fullName evidence="5">Large ribosomal subunit protein bL25</fullName>
    </recommendedName>
</protein>
<keyword evidence="4 5" id="KW-0687">Ribonucleoprotein</keyword>
<dbReference type="PANTHER" id="PTHR33284">
    <property type="entry name" value="RIBOSOMAL PROTEIN L25/GLN-TRNA SYNTHETASE, ANTI-CODON-BINDING DOMAIN-CONTAINING PROTEIN"/>
    <property type="match status" value="1"/>
</dbReference>
<keyword evidence="1 5" id="KW-0699">rRNA-binding</keyword>
<dbReference type="SUPFAM" id="SSF50715">
    <property type="entry name" value="Ribosomal protein L25-like"/>
    <property type="match status" value="1"/>
</dbReference>
<evidence type="ECO:0000256" key="5">
    <source>
        <dbReference type="HAMAP-Rule" id="MF_01336"/>
    </source>
</evidence>
<dbReference type="HAMAP" id="MF_01336">
    <property type="entry name" value="Ribosomal_bL25"/>
    <property type="match status" value="1"/>
</dbReference>
<dbReference type="GO" id="GO:0022625">
    <property type="term" value="C:cytosolic large ribosomal subunit"/>
    <property type="evidence" value="ECO:0007669"/>
    <property type="project" value="TreeGrafter"/>
</dbReference>
<keyword evidence="3 5" id="KW-0689">Ribosomal protein</keyword>
<dbReference type="FunFam" id="2.40.240.10:FF:000002">
    <property type="entry name" value="50S ribosomal protein L25"/>
    <property type="match status" value="1"/>
</dbReference>
<dbReference type="InterPro" id="IPR029751">
    <property type="entry name" value="Ribosomal_L25_dom"/>
</dbReference>
<dbReference type="InterPro" id="IPR011035">
    <property type="entry name" value="Ribosomal_bL25/Gln-tRNA_synth"/>
</dbReference>
<evidence type="ECO:0000313" key="10">
    <source>
        <dbReference type="Proteomes" id="UP001167864"/>
    </source>
</evidence>
<reference evidence="7 9" key="1">
    <citation type="submission" date="2015-03" db="EMBL/GenBank/DDBJ databases">
        <authorList>
            <consortium name="Pathogen Informatics"/>
            <person name="Murphy D."/>
        </authorList>
    </citation>
    <scope>NUCLEOTIDE SEQUENCE [LARGE SCALE GENOMIC DNA]</scope>
    <source>
        <strain evidence="7">Type strain: CIP110231</strain>
        <strain evidence="9">type strain: CIP110231</strain>
    </source>
</reference>
<dbReference type="PANTHER" id="PTHR33284:SF1">
    <property type="entry name" value="RIBOSOMAL PROTEIN L25_GLN-TRNA SYNTHETASE, ANTI-CODON-BINDING DOMAIN-CONTAINING PROTEIN"/>
    <property type="match status" value="1"/>
</dbReference>
<evidence type="ECO:0000256" key="2">
    <source>
        <dbReference type="ARBA" id="ARBA00022884"/>
    </source>
</evidence>
<gene>
    <name evidence="5 8" type="primary">rplY</name>
    <name evidence="7" type="ORF">ERS137967_00890</name>
    <name evidence="8" type="ORF">QVN42_06430</name>
</gene>
<dbReference type="NCBIfam" id="NF004612">
    <property type="entry name" value="PRK05943.1"/>
    <property type="match status" value="1"/>
</dbReference>
<dbReference type="GO" id="GO:0003735">
    <property type="term" value="F:structural constituent of ribosome"/>
    <property type="evidence" value="ECO:0007669"/>
    <property type="project" value="InterPro"/>
</dbReference>
<name>A0AAW7JX54_9GAMM</name>
<dbReference type="EMBL" id="JAUEHU010000005">
    <property type="protein sequence ID" value="MDN0087036.1"/>
    <property type="molecule type" value="Genomic_DNA"/>
</dbReference>
<dbReference type="Gene3D" id="2.40.240.10">
    <property type="entry name" value="Ribosomal Protein L25, Chain P"/>
    <property type="match status" value="1"/>
</dbReference>
<proteinExistence type="inferred from homology"/>
<dbReference type="InterPro" id="IPR020055">
    <property type="entry name" value="Ribosomal_bL25_short"/>
</dbReference>
<keyword evidence="9" id="KW-1185">Reference proteome</keyword>
<evidence type="ECO:0000256" key="1">
    <source>
        <dbReference type="ARBA" id="ARBA00022730"/>
    </source>
</evidence>
<dbReference type="Proteomes" id="UP001167864">
    <property type="component" value="Unassembled WGS sequence"/>
</dbReference>
<dbReference type="RefSeq" id="WP_049597088.1">
    <property type="nucleotide sequence ID" value="NZ_CPYD01000002.1"/>
</dbReference>
<dbReference type="GO" id="GO:0006412">
    <property type="term" value="P:translation"/>
    <property type="evidence" value="ECO:0007669"/>
    <property type="project" value="UniProtKB-UniRule"/>
</dbReference>
<dbReference type="InterPro" id="IPR020056">
    <property type="entry name" value="Rbsml_bL25/Gln-tRNA_synth_N"/>
</dbReference>
<comment type="subunit">
    <text evidence="5">Part of the 50S ribosomal subunit; part of the 5S rRNA/L5/L18/L25 subcomplex. Contacts the 5S rRNA. Binds to the 5S rRNA independently of L5 and L18.</text>
</comment>
<dbReference type="AlphaFoldDB" id="A0AAW7JX54"/>
<evidence type="ECO:0000313" key="7">
    <source>
        <dbReference type="EMBL" id="CNE15274.1"/>
    </source>
</evidence>
<reference evidence="8" key="2">
    <citation type="submission" date="2023-06" db="EMBL/GenBank/DDBJ databases">
        <authorList>
            <person name="Polev D.E."/>
            <person name="Saitova A.T."/>
            <person name="Bogumilchik E.A."/>
            <person name="Kokorina G.I."/>
            <person name="Voskresenskaia E.A."/>
        </authorList>
    </citation>
    <scope>NUCLEOTIDE SEQUENCE</scope>
    <source>
        <strain evidence="8">2145 StPb PI</strain>
    </source>
</reference>
<evidence type="ECO:0000256" key="4">
    <source>
        <dbReference type="ARBA" id="ARBA00023274"/>
    </source>
</evidence>
<evidence type="ECO:0000313" key="8">
    <source>
        <dbReference type="EMBL" id="MDN0087036.1"/>
    </source>
</evidence>
<dbReference type="Proteomes" id="UP000040578">
    <property type="component" value="Unassembled WGS sequence"/>
</dbReference>